<reference evidence="2 3" key="1">
    <citation type="submission" date="2022-05" db="EMBL/GenBank/DDBJ databases">
        <title>Genome Sequencing of Bee-Associated Microbes.</title>
        <authorList>
            <person name="Dunlap C."/>
        </authorList>
    </citation>
    <scope>NUCLEOTIDE SEQUENCE [LARGE SCALE GENOMIC DNA]</scope>
    <source>
        <strain evidence="2 3">NRRL B-04010</strain>
    </source>
</reference>
<evidence type="ECO:0000313" key="2">
    <source>
        <dbReference type="EMBL" id="MCY9762213.1"/>
    </source>
</evidence>
<keyword evidence="1" id="KW-0472">Membrane</keyword>
<keyword evidence="1" id="KW-0812">Transmembrane</keyword>
<feature type="transmembrane region" description="Helical" evidence="1">
    <location>
        <begin position="12"/>
        <end position="34"/>
    </location>
</feature>
<dbReference type="Proteomes" id="UP001527181">
    <property type="component" value="Unassembled WGS sequence"/>
</dbReference>
<proteinExistence type="predicted"/>
<evidence type="ECO:0000256" key="1">
    <source>
        <dbReference type="SAM" id="Phobius"/>
    </source>
</evidence>
<protein>
    <submittedName>
        <fullName evidence="2">Uncharacterized protein</fullName>
    </submittedName>
</protein>
<keyword evidence="1" id="KW-1133">Transmembrane helix</keyword>
<dbReference type="EMBL" id="JAMDNP010000032">
    <property type="protein sequence ID" value="MCY9762213.1"/>
    <property type="molecule type" value="Genomic_DNA"/>
</dbReference>
<evidence type="ECO:0000313" key="3">
    <source>
        <dbReference type="Proteomes" id="UP001527181"/>
    </source>
</evidence>
<dbReference type="RefSeq" id="WP_005542709.1">
    <property type="nucleotide sequence ID" value="NZ_JAMDLX010000051.1"/>
</dbReference>
<gene>
    <name evidence="2" type="ORF">M5X12_16695</name>
</gene>
<comment type="caution">
    <text evidence="2">The sequence shown here is derived from an EMBL/GenBank/DDBJ whole genome shotgun (WGS) entry which is preliminary data.</text>
</comment>
<keyword evidence="3" id="KW-1185">Reference proteome</keyword>
<name>A0ABT4GZV3_PAEAL</name>
<dbReference type="GeneID" id="94487090"/>
<accession>A0ABT4GZV3</accession>
<organism evidence="2 3">
    <name type="scientific">Paenibacillus alvei</name>
    <name type="common">Bacillus alvei</name>
    <dbReference type="NCBI Taxonomy" id="44250"/>
    <lineage>
        <taxon>Bacteria</taxon>
        <taxon>Bacillati</taxon>
        <taxon>Bacillota</taxon>
        <taxon>Bacilli</taxon>
        <taxon>Bacillales</taxon>
        <taxon>Paenibacillaceae</taxon>
        <taxon>Paenibacillus</taxon>
    </lineage>
</organism>
<sequence>MSYVLVVLPESFTQLLSICVLTLLIITVACDYRYRKKQRSMHKEIENMYKALMNLPIGEVRRSIKGNERD</sequence>